<comment type="caution">
    <text evidence="1">The sequence shown here is derived from an EMBL/GenBank/DDBJ whole genome shotgun (WGS) entry which is preliminary data.</text>
</comment>
<dbReference type="PANTHER" id="PTHR34863:SF1">
    <property type="entry name" value="OTU DOMAIN-CONTAINING PROTEIN"/>
    <property type="match status" value="1"/>
</dbReference>
<accession>A0A5B0ML75</accession>
<protein>
    <submittedName>
        <fullName evidence="1">Uncharacterized protein</fullName>
    </submittedName>
</protein>
<dbReference type="PANTHER" id="PTHR34863">
    <property type="entry name" value="EXPRESSED PROTEIN"/>
    <property type="match status" value="1"/>
</dbReference>
<evidence type="ECO:0000313" key="2">
    <source>
        <dbReference type="Proteomes" id="UP000324748"/>
    </source>
</evidence>
<reference evidence="1 2" key="1">
    <citation type="submission" date="2019-05" db="EMBL/GenBank/DDBJ databases">
        <title>Emergence of the Ug99 lineage of the wheat stem rust pathogen through somatic hybridization.</title>
        <authorList>
            <person name="Li F."/>
            <person name="Upadhyaya N.M."/>
            <person name="Sperschneider J."/>
            <person name="Matny O."/>
            <person name="Nguyen-Phuc H."/>
            <person name="Mago R."/>
            <person name="Raley C."/>
            <person name="Miller M.E."/>
            <person name="Silverstein K.A.T."/>
            <person name="Henningsen E."/>
            <person name="Hirsch C.D."/>
            <person name="Visser B."/>
            <person name="Pretorius Z.A."/>
            <person name="Steffenson B.J."/>
            <person name="Schwessinger B."/>
            <person name="Dodds P.N."/>
            <person name="Figueroa M."/>
        </authorList>
    </citation>
    <scope>NUCLEOTIDE SEQUENCE [LARGE SCALE GENOMIC DNA]</scope>
    <source>
        <strain evidence="1">21-0</strain>
    </source>
</reference>
<dbReference type="AlphaFoldDB" id="A0A5B0ML75"/>
<proteinExistence type="predicted"/>
<gene>
    <name evidence="1" type="ORF">PGT21_026934</name>
</gene>
<keyword evidence="2" id="KW-1185">Reference proteome</keyword>
<organism evidence="1 2">
    <name type="scientific">Puccinia graminis f. sp. tritici</name>
    <dbReference type="NCBI Taxonomy" id="56615"/>
    <lineage>
        <taxon>Eukaryota</taxon>
        <taxon>Fungi</taxon>
        <taxon>Dikarya</taxon>
        <taxon>Basidiomycota</taxon>
        <taxon>Pucciniomycotina</taxon>
        <taxon>Pucciniomycetes</taxon>
        <taxon>Pucciniales</taxon>
        <taxon>Pucciniaceae</taxon>
        <taxon>Puccinia</taxon>
    </lineage>
</organism>
<sequence length="240" mass="27428">MVASGITQVRLNAFGMKAKLEDVEHNYGNESANDGAYNWFDIGVFHKTKGIPLFKPINKSADTELYPMLLDLGEGYGTVSFKDIEEEEIEKIKVYSCLVHALKSTSAKHLSYGPTNTRTWHTQLDSIEKKATKLEANDYTRIEGFRVELTIRCKTLDQALQIAENSGYLDFAMERDYVYNSELPLDQLTIHKEDYFDNLFDLVDLAREKLNVRKRHDQNVPSATPRARRALGVAPVTQFW</sequence>
<name>A0A5B0ML75_PUCGR</name>
<dbReference type="EMBL" id="VSWC01000145">
    <property type="protein sequence ID" value="KAA1077008.1"/>
    <property type="molecule type" value="Genomic_DNA"/>
</dbReference>
<evidence type="ECO:0000313" key="1">
    <source>
        <dbReference type="EMBL" id="KAA1077008.1"/>
    </source>
</evidence>
<dbReference type="Proteomes" id="UP000324748">
    <property type="component" value="Unassembled WGS sequence"/>
</dbReference>
<dbReference type="OrthoDB" id="2564822at2759"/>